<dbReference type="GO" id="GO:0016787">
    <property type="term" value="F:hydrolase activity"/>
    <property type="evidence" value="ECO:0007669"/>
    <property type="project" value="UniProtKB-KW"/>
</dbReference>
<keyword evidence="2" id="KW-0677">Repeat</keyword>
<protein>
    <recommendedName>
        <fullName evidence="8">VCBS repeat-containing protein</fullName>
    </recommendedName>
</protein>
<feature type="signal peptide" evidence="5">
    <location>
        <begin position="1"/>
        <end position="29"/>
    </location>
</feature>
<evidence type="ECO:0000256" key="3">
    <source>
        <dbReference type="ARBA" id="ARBA00022801"/>
    </source>
</evidence>
<evidence type="ECO:0008006" key="8">
    <source>
        <dbReference type="Google" id="ProtNLM"/>
    </source>
</evidence>
<dbReference type="SUPFAM" id="SSF69318">
    <property type="entry name" value="Integrin alpha N-terminal domain"/>
    <property type="match status" value="2"/>
</dbReference>
<evidence type="ECO:0000313" key="6">
    <source>
        <dbReference type="EMBL" id="QDQ12729.1"/>
    </source>
</evidence>
<dbReference type="PROSITE" id="PS51470">
    <property type="entry name" value="FG_GAP"/>
    <property type="match status" value="1"/>
</dbReference>
<dbReference type="Gene3D" id="2.130.10.130">
    <property type="entry name" value="Integrin alpha, N-terminal"/>
    <property type="match status" value="4"/>
</dbReference>
<proteinExistence type="predicted"/>
<evidence type="ECO:0000256" key="4">
    <source>
        <dbReference type="ARBA" id="ARBA00023180"/>
    </source>
</evidence>
<dbReference type="SMART" id="SM00191">
    <property type="entry name" value="Int_alpha"/>
    <property type="match status" value="5"/>
</dbReference>
<dbReference type="Proteomes" id="UP000316806">
    <property type="component" value="Chromosome"/>
</dbReference>
<feature type="chain" id="PRO_5021739941" description="VCBS repeat-containing protein" evidence="5">
    <location>
        <begin position="30"/>
        <end position="452"/>
    </location>
</feature>
<organism evidence="6 7">
    <name type="scientific">Streptomyces spectabilis</name>
    <dbReference type="NCBI Taxonomy" id="68270"/>
    <lineage>
        <taxon>Bacteria</taxon>
        <taxon>Bacillati</taxon>
        <taxon>Actinomycetota</taxon>
        <taxon>Actinomycetes</taxon>
        <taxon>Kitasatosporales</taxon>
        <taxon>Streptomycetaceae</taxon>
        <taxon>Streptomyces</taxon>
    </lineage>
</organism>
<evidence type="ECO:0000256" key="2">
    <source>
        <dbReference type="ARBA" id="ARBA00022737"/>
    </source>
</evidence>
<evidence type="ECO:0000256" key="5">
    <source>
        <dbReference type="SAM" id="SignalP"/>
    </source>
</evidence>
<dbReference type="InterPro" id="IPR028994">
    <property type="entry name" value="Integrin_alpha_N"/>
</dbReference>
<dbReference type="InterPro" id="IPR013519">
    <property type="entry name" value="Int_alpha_beta-p"/>
</dbReference>
<reference evidence="6 7" key="1">
    <citation type="journal article" date="2019" name="J. Ind. Microbiol. Biotechnol.">
        <title>The complete genomic sequence of Streptomyces spectabilis NRRL-2792 and identification of secondary metabolite biosynthetic gene clusters.</title>
        <authorList>
            <person name="Sinha A."/>
            <person name="Phillips-Salemka S."/>
            <person name="Niraula T.A."/>
            <person name="Short K.A."/>
            <person name="Niraula N.P."/>
        </authorList>
    </citation>
    <scope>NUCLEOTIDE SEQUENCE [LARGE SCALE GENOMIC DNA]</scope>
    <source>
        <strain evidence="6 7">NRRL 2792</strain>
    </source>
</reference>
<sequence length="452" mass="46354">MRLRTATLLTTTLTAATLTPLTLTTTATAAPATYADDFNGDGIRDYAAPEYDSESPGGAVRVTFGTEDGPGHDYQVIDQGSPGVPGADESNDSWGHGARVAADFNGDGYGDLAVGAMHEQVGRKSNQGAVTVLWGSRHGLSKGTEIPNKAPGAHKFFGGALAAGDFNGDGKPDLAATNGKAVYVYRGGITPSDADGAVTRLAKPGGNFTPGTLVAGKVTKDAVADLVITGEVHRPGEEPHAWFIQGGRTLKPGAMLRIGNRTPLGKDGVIADFDKDGYGDIALGDTNRGLDEGAVVIWHGGRNGPGTSTVLSQATRGIAGTPEDNDEFGSSLAAGDTDGDGYPDLAIGVSGEKVDGKDRAGGVHVLRGGADGLKTTGSKWFARNTRGVPGGLTPWDRFGDTVRLRDTNGDGRADLYVGTSHDGVRLLGSRSGTTTAGATELWGSEIVEGILP</sequence>
<dbReference type="PANTHER" id="PTHR23221">
    <property type="entry name" value="GLYCOSYLPHOSPHATIDYLINOSITOL PHOSPHOLIPASE D"/>
    <property type="match status" value="1"/>
</dbReference>
<name>A0A516RAN4_STRST</name>
<dbReference type="InterPro" id="IPR013517">
    <property type="entry name" value="FG-GAP"/>
</dbReference>
<keyword evidence="4" id="KW-0325">Glycoprotein</keyword>
<evidence type="ECO:0000256" key="1">
    <source>
        <dbReference type="ARBA" id="ARBA00022729"/>
    </source>
</evidence>
<gene>
    <name evidence="6" type="ORF">FH965_20955</name>
</gene>
<dbReference type="PANTHER" id="PTHR23221:SF7">
    <property type="entry name" value="PHOSPHATIDYLINOSITOL-GLYCAN-SPECIFIC PHOSPHOLIPASE D"/>
    <property type="match status" value="1"/>
</dbReference>
<accession>A0A516RAN4</accession>
<dbReference type="EMBL" id="CP040916">
    <property type="protein sequence ID" value="QDQ12729.1"/>
    <property type="molecule type" value="Genomic_DNA"/>
</dbReference>
<dbReference type="RefSeq" id="WP_144320061.1">
    <property type="nucleotide sequence ID" value="NZ_CP040916.1"/>
</dbReference>
<keyword evidence="3" id="KW-0378">Hydrolase</keyword>
<keyword evidence="1 5" id="KW-0732">Signal</keyword>
<evidence type="ECO:0000313" key="7">
    <source>
        <dbReference type="Proteomes" id="UP000316806"/>
    </source>
</evidence>
<dbReference type="AlphaFoldDB" id="A0A516RAN4"/>
<dbReference type="Pfam" id="PF01839">
    <property type="entry name" value="FG-GAP"/>
    <property type="match status" value="3"/>
</dbReference>